<dbReference type="OrthoDB" id="358807at2"/>
<dbReference type="Gene3D" id="1.25.40.10">
    <property type="entry name" value="Tetratricopeptide repeat domain"/>
    <property type="match status" value="1"/>
</dbReference>
<dbReference type="InterPro" id="IPR019734">
    <property type="entry name" value="TPR_rpt"/>
</dbReference>
<keyword evidence="1" id="KW-0802">TPR repeat</keyword>
<evidence type="ECO:0000313" key="3">
    <source>
        <dbReference type="Proteomes" id="UP000286268"/>
    </source>
</evidence>
<keyword evidence="3" id="KW-1185">Reference proteome</keyword>
<sequence>MDYNSLFKDKLSKLLFLEIKDIDAFLRKISYNGIKLASKELFMPISMEFLADKVKNNKELKEIPIYQFIEGMFYAIGADEDFKYNEDYIKIIVSINDSEECIKGIVANKVKEENYNDGYVLLRGLCRVYGKEEFFERLVGIGEIIRSANKDFKSVLLEDISFYKYKYPKSAMPYMFEAVLLKAEGEYSKAFMCLNEYIRLGGARTSDVDDLLDEVSDIANYEKGKEEIDENPLEALKKLLPLVDKFEDNALIYYYVGLSYRKIENYEKAIYYLNESLRIDSSIVETVNELGINYAAIGDFESAIMYFRKAFEATKDVEVCTNLIMCYYNIGKLEEARLHLDIANKLNADDEIVKQLNNIIGG</sequence>
<dbReference type="SUPFAM" id="SSF48452">
    <property type="entry name" value="TPR-like"/>
    <property type="match status" value="1"/>
</dbReference>
<dbReference type="InterPro" id="IPR011990">
    <property type="entry name" value="TPR-like_helical_dom_sf"/>
</dbReference>
<protein>
    <submittedName>
        <fullName evidence="2">Uncharacterized protein</fullName>
    </submittedName>
</protein>
<dbReference type="AlphaFoldDB" id="A0A410DSH9"/>
<evidence type="ECO:0000256" key="1">
    <source>
        <dbReference type="PROSITE-ProRule" id="PRU00339"/>
    </source>
</evidence>
<feature type="repeat" description="TPR" evidence="1">
    <location>
        <begin position="250"/>
        <end position="283"/>
    </location>
</feature>
<proteinExistence type="predicted"/>
<dbReference type="PROSITE" id="PS50005">
    <property type="entry name" value="TPR"/>
    <property type="match status" value="2"/>
</dbReference>
<evidence type="ECO:0000313" key="2">
    <source>
        <dbReference type="EMBL" id="QAA32011.1"/>
    </source>
</evidence>
<name>A0A410DSH9_9CLOT</name>
<dbReference type="EMBL" id="CP025746">
    <property type="protein sequence ID" value="QAA32011.1"/>
    <property type="molecule type" value="Genomic_DNA"/>
</dbReference>
<dbReference type="Pfam" id="PF13181">
    <property type="entry name" value="TPR_8"/>
    <property type="match status" value="2"/>
</dbReference>
<accession>A0A410DSH9</accession>
<dbReference type="RefSeq" id="WP_128212802.1">
    <property type="nucleotide sequence ID" value="NZ_CP025746.1"/>
</dbReference>
<feature type="repeat" description="TPR" evidence="1">
    <location>
        <begin position="284"/>
        <end position="317"/>
    </location>
</feature>
<dbReference type="SMART" id="SM00028">
    <property type="entry name" value="TPR"/>
    <property type="match status" value="3"/>
</dbReference>
<reference evidence="2 3" key="1">
    <citation type="submission" date="2018-01" db="EMBL/GenBank/DDBJ databases">
        <title>Genome Sequencing and Assembly of Anaerobacter polyendosporus strain CT4.</title>
        <authorList>
            <person name="Tachaapaikoon C."/>
            <person name="Sutheeworapong S."/>
            <person name="Jenjaroenpun P."/>
            <person name="Wongsurawat T."/>
            <person name="Nookeaw I."/>
            <person name="Cheawchanlertfa P."/>
            <person name="Kosugi A."/>
            <person name="Cheevadhanarak S."/>
            <person name="Ratanakhanokchai K."/>
        </authorList>
    </citation>
    <scope>NUCLEOTIDE SEQUENCE [LARGE SCALE GENOMIC DNA]</scope>
    <source>
        <strain evidence="2 3">CT4</strain>
    </source>
</reference>
<gene>
    <name evidence="2" type="ORF">C1I91_10300</name>
</gene>
<organism evidence="2 3">
    <name type="scientific">Clostridium manihotivorum</name>
    <dbReference type="NCBI Taxonomy" id="2320868"/>
    <lineage>
        <taxon>Bacteria</taxon>
        <taxon>Bacillati</taxon>
        <taxon>Bacillota</taxon>
        <taxon>Clostridia</taxon>
        <taxon>Eubacteriales</taxon>
        <taxon>Clostridiaceae</taxon>
        <taxon>Clostridium</taxon>
    </lineage>
</organism>
<dbReference type="KEGG" id="cmah:C1I91_10300"/>
<dbReference type="Proteomes" id="UP000286268">
    <property type="component" value="Chromosome"/>
</dbReference>